<organism evidence="1 2">
    <name type="scientific">Catharanthus roseus</name>
    <name type="common">Madagascar periwinkle</name>
    <name type="synonym">Vinca rosea</name>
    <dbReference type="NCBI Taxonomy" id="4058"/>
    <lineage>
        <taxon>Eukaryota</taxon>
        <taxon>Viridiplantae</taxon>
        <taxon>Streptophyta</taxon>
        <taxon>Embryophyta</taxon>
        <taxon>Tracheophyta</taxon>
        <taxon>Spermatophyta</taxon>
        <taxon>Magnoliopsida</taxon>
        <taxon>eudicotyledons</taxon>
        <taxon>Gunneridae</taxon>
        <taxon>Pentapetalae</taxon>
        <taxon>asterids</taxon>
        <taxon>lamiids</taxon>
        <taxon>Gentianales</taxon>
        <taxon>Apocynaceae</taxon>
        <taxon>Rauvolfioideae</taxon>
        <taxon>Vinceae</taxon>
        <taxon>Catharanthinae</taxon>
        <taxon>Catharanthus</taxon>
    </lineage>
</organism>
<proteinExistence type="predicted"/>
<sequence length="158" mass="18116">MEYVHTANEVDIWHKRVIRRHIREQYPETQRAPLETSKRAGRPNNKPQVKAKIYALDRQPIDSKADVVIAYAEFSYNNSHYSLIGMTLNHNIRSAFSPTVTLHVLLNSGVEAALMCLDSLRLPSCVRTPHLTHDDKRRSKPLKYLVPRGTQIPYSAIT</sequence>
<gene>
    <name evidence="1" type="ORF">M9H77_31109</name>
</gene>
<evidence type="ECO:0000313" key="1">
    <source>
        <dbReference type="EMBL" id="KAI5653922.1"/>
    </source>
</evidence>
<reference evidence="2" key="1">
    <citation type="journal article" date="2023" name="Nat. Plants">
        <title>Single-cell RNA sequencing provides a high-resolution roadmap for understanding the multicellular compartmentation of specialized metabolism.</title>
        <authorList>
            <person name="Sun S."/>
            <person name="Shen X."/>
            <person name="Li Y."/>
            <person name="Li Y."/>
            <person name="Wang S."/>
            <person name="Li R."/>
            <person name="Zhang H."/>
            <person name="Shen G."/>
            <person name="Guo B."/>
            <person name="Wei J."/>
            <person name="Xu J."/>
            <person name="St-Pierre B."/>
            <person name="Chen S."/>
            <person name="Sun C."/>
        </authorList>
    </citation>
    <scope>NUCLEOTIDE SEQUENCE [LARGE SCALE GENOMIC DNA]</scope>
</reference>
<evidence type="ECO:0000313" key="2">
    <source>
        <dbReference type="Proteomes" id="UP001060085"/>
    </source>
</evidence>
<protein>
    <submittedName>
        <fullName evidence="1">Uncharacterized protein</fullName>
    </submittedName>
</protein>
<dbReference type="EMBL" id="CM044707">
    <property type="protein sequence ID" value="KAI5653922.1"/>
    <property type="molecule type" value="Genomic_DNA"/>
</dbReference>
<comment type="caution">
    <text evidence="1">The sequence shown here is derived from an EMBL/GenBank/DDBJ whole genome shotgun (WGS) entry which is preliminary data.</text>
</comment>
<dbReference type="Proteomes" id="UP001060085">
    <property type="component" value="Linkage Group LG07"/>
</dbReference>
<keyword evidence="2" id="KW-1185">Reference proteome</keyword>
<accession>A0ACB9ZZ52</accession>
<name>A0ACB9ZZ52_CATRO</name>